<feature type="transmembrane region" description="Helical" evidence="7">
    <location>
        <begin position="242"/>
        <end position="260"/>
    </location>
</feature>
<keyword evidence="5 7" id="KW-1133">Transmembrane helix</keyword>
<dbReference type="Proteomes" id="UP001501536">
    <property type="component" value="Unassembled WGS sequence"/>
</dbReference>
<evidence type="ECO:0000256" key="5">
    <source>
        <dbReference type="ARBA" id="ARBA00022989"/>
    </source>
</evidence>
<evidence type="ECO:0000259" key="9">
    <source>
        <dbReference type="PROSITE" id="PS50928"/>
    </source>
</evidence>
<dbReference type="EMBL" id="BAABCJ010000006">
    <property type="protein sequence ID" value="GAA3708951.1"/>
    <property type="molecule type" value="Genomic_DNA"/>
</dbReference>
<evidence type="ECO:0000256" key="4">
    <source>
        <dbReference type="ARBA" id="ARBA00022692"/>
    </source>
</evidence>
<feature type="transmembrane region" description="Helical" evidence="7">
    <location>
        <begin position="101"/>
        <end position="122"/>
    </location>
</feature>
<keyword evidence="11" id="KW-1185">Reference proteome</keyword>
<dbReference type="InterPro" id="IPR035906">
    <property type="entry name" value="MetI-like_sf"/>
</dbReference>
<organism evidence="10 11">
    <name type="scientific">Zhihengliuella alba</name>
    <dbReference type="NCBI Taxonomy" id="547018"/>
    <lineage>
        <taxon>Bacteria</taxon>
        <taxon>Bacillati</taxon>
        <taxon>Actinomycetota</taxon>
        <taxon>Actinomycetes</taxon>
        <taxon>Micrococcales</taxon>
        <taxon>Micrococcaceae</taxon>
        <taxon>Zhihengliuella</taxon>
    </lineage>
</organism>
<reference evidence="11" key="1">
    <citation type="journal article" date="2019" name="Int. J. Syst. Evol. Microbiol.">
        <title>The Global Catalogue of Microorganisms (GCM) 10K type strain sequencing project: providing services to taxonomists for standard genome sequencing and annotation.</title>
        <authorList>
            <consortium name="The Broad Institute Genomics Platform"/>
            <consortium name="The Broad Institute Genome Sequencing Center for Infectious Disease"/>
            <person name="Wu L."/>
            <person name="Ma J."/>
        </authorList>
    </citation>
    <scope>NUCLEOTIDE SEQUENCE [LARGE SCALE GENOMIC DNA]</scope>
    <source>
        <strain evidence="11">JCM 16961</strain>
    </source>
</reference>
<feature type="domain" description="ABC transmembrane type-1" evidence="9">
    <location>
        <begin position="97"/>
        <end position="308"/>
    </location>
</feature>
<name>A0ABP7DQR7_9MICC</name>
<feature type="transmembrane region" description="Helical" evidence="7">
    <location>
        <begin position="183"/>
        <end position="206"/>
    </location>
</feature>
<evidence type="ECO:0000256" key="7">
    <source>
        <dbReference type="RuleBase" id="RU363032"/>
    </source>
</evidence>
<feature type="region of interest" description="Disordered" evidence="8">
    <location>
        <begin position="1"/>
        <end position="30"/>
    </location>
</feature>
<dbReference type="Gene3D" id="1.10.3720.10">
    <property type="entry name" value="MetI-like"/>
    <property type="match status" value="1"/>
</dbReference>
<protein>
    <submittedName>
        <fullName evidence="10">ABC transporter permease subunit</fullName>
    </submittedName>
</protein>
<feature type="transmembrane region" description="Helical" evidence="7">
    <location>
        <begin position="290"/>
        <end position="313"/>
    </location>
</feature>
<accession>A0ABP7DQR7</accession>
<proteinExistence type="inferred from homology"/>
<comment type="caution">
    <text evidence="10">The sequence shown here is derived from an EMBL/GenBank/DDBJ whole genome shotgun (WGS) entry which is preliminary data.</text>
</comment>
<sequence length="320" mass="35225">MTTSLAPGAAPERRAARPGPPKQSPEQRRIARREGWSRRLPLLPALVFTIIVTQIPFLLTIIYSLQSWNLLRPDGTTFVWFQNFVDIFLDSTFRGAALNSVVITLACVLASLVLGTLFALLLDREFLGRGVVRTLLITPFLIMPAATSMLWSVSLLNPSFGLLNWVIGLFGAGPIDFTSQLPLFSVVMALVWQWTPFMMLLILAGLQAQPKDVLEAASIDGAGWGKTFLYVTLPQLRRYMELAVLLGAIYVVNTFDQIYLMTAGGPGTASANLPFYIYQRAFLGFDIGQAAAMGVVTVVATIIIATFALRLIFRSFDTKD</sequence>
<evidence type="ECO:0000256" key="8">
    <source>
        <dbReference type="SAM" id="MobiDB-lite"/>
    </source>
</evidence>
<dbReference type="CDD" id="cd06261">
    <property type="entry name" value="TM_PBP2"/>
    <property type="match status" value="1"/>
</dbReference>
<evidence type="ECO:0000256" key="3">
    <source>
        <dbReference type="ARBA" id="ARBA00022475"/>
    </source>
</evidence>
<dbReference type="PROSITE" id="PS50928">
    <property type="entry name" value="ABC_TM1"/>
    <property type="match status" value="1"/>
</dbReference>
<evidence type="ECO:0000256" key="1">
    <source>
        <dbReference type="ARBA" id="ARBA00004651"/>
    </source>
</evidence>
<feature type="transmembrane region" description="Helical" evidence="7">
    <location>
        <begin position="134"/>
        <end position="156"/>
    </location>
</feature>
<dbReference type="Pfam" id="PF00528">
    <property type="entry name" value="BPD_transp_1"/>
    <property type="match status" value="1"/>
</dbReference>
<comment type="subcellular location">
    <subcellularLocation>
        <location evidence="1 7">Cell membrane</location>
        <topology evidence="1 7">Multi-pass membrane protein</topology>
    </subcellularLocation>
</comment>
<comment type="similarity">
    <text evidence="7">Belongs to the binding-protein-dependent transport system permease family.</text>
</comment>
<dbReference type="InterPro" id="IPR000515">
    <property type="entry name" value="MetI-like"/>
</dbReference>
<evidence type="ECO:0000313" key="11">
    <source>
        <dbReference type="Proteomes" id="UP001501536"/>
    </source>
</evidence>
<feature type="compositionally biased region" description="Low complexity" evidence="8">
    <location>
        <begin position="1"/>
        <end position="10"/>
    </location>
</feature>
<dbReference type="RefSeq" id="WP_344884748.1">
    <property type="nucleotide sequence ID" value="NZ_BAABCJ010000006.1"/>
</dbReference>
<dbReference type="PANTHER" id="PTHR43005:SF2">
    <property type="entry name" value="INTEGRAL MEMBRANE SUGAR TRANSPORT PROTEIN"/>
    <property type="match status" value="1"/>
</dbReference>
<keyword evidence="4 7" id="KW-0812">Transmembrane</keyword>
<keyword evidence="6 7" id="KW-0472">Membrane</keyword>
<gene>
    <name evidence="10" type="ORF">GCM10022377_23330</name>
</gene>
<evidence type="ECO:0000313" key="10">
    <source>
        <dbReference type="EMBL" id="GAA3708951.1"/>
    </source>
</evidence>
<evidence type="ECO:0000256" key="6">
    <source>
        <dbReference type="ARBA" id="ARBA00023136"/>
    </source>
</evidence>
<dbReference type="SUPFAM" id="SSF161098">
    <property type="entry name" value="MetI-like"/>
    <property type="match status" value="1"/>
</dbReference>
<keyword evidence="2 7" id="KW-0813">Transport</keyword>
<keyword evidence="3" id="KW-1003">Cell membrane</keyword>
<dbReference type="PANTHER" id="PTHR43005">
    <property type="entry name" value="BLR7065 PROTEIN"/>
    <property type="match status" value="1"/>
</dbReference>
<evidence type="ECO:0000256" key="2">
    <source>
        <dbReference type="ARBA" id="ARBA00022448"/>
    </source>
</evidence>
<feature type="transmembrane region" description="Helical" evidence="7">
    <location>
        <begin position="42"/>
        <end position="65"/>
    </location>
</feature>